<dbReference type="EMBL" id="SZNG01000006">
    <property type="protein sequence ID" value="TPH36154.1"/>
    <property type="molecule type" value="Genomic_DNA"/>
</dbReference>
<dbReference type="AlphaFoldDB" id="A0AA46JZ53"/>
<organism evidence="2 3">
    <name type="scientific">Bifidobacterium longum subsp. longum</name>
    <dbReference type="NCBI Taxonomy" id="1679"/>
    <lineage>
        <taxon>Bacteria</taxon>
        <taxon>Bacillati</taxon>
        <taxon>Actinomycetota</taxon>
        <taxon>Actinomycetes</taxon>
        <taxon>Bifidobacteriales</taxon>
        <taxon>Bifidobacteriaceae</taxon>
        <taxon>Bifidobacterium</taxon>
    </lineage>
</organism>
<feature type="region of interest" description="Disordered" evidence="1">
    <location>
        <begin position="1"/>
        <end position="22"/>
    </location>
</feature>
<dbReference type="Proteomes" id="UP000315512">
    <property type="component" value="Unassembled WGS sequence"/>
</dbReference>
<evidence type="ECO:0000313" key="3">
    <source>
        <dbReference type="Proteomes" id="UP000315512"/>
    </source>
</evidence>
<proteinExistence type="predicted"/>
<evidence type="ECO:0000313" key="2">
    <source>
        <dbReference type="EMBL" id="TPH36154.1"/>
    </source>
</evidence>
<comment type="caution">
    <text evidence="2">The sequence shown here is derived from an EMBL/GenBank/DDBJ whole genome shotgun (WGS) entry which is preliminary data.</text>
</comment>
<accession>A0AA46JZ53</accession>
<dbReference type="RefSeq" id="WP_131299887.1">
    <property type="nucleotide sequence ID" value="NZ_SHQP01000027.1"/>
</dbReference>
<gene>
    <name evidence="2" type="ORF">FCO76_05090</name>
</gene>
<reference evidence="2" key="2">
    <citation type="submission" date="2019-04" db="EMBL/GenBank/DDBJ databases">
        <authorList>
            <person name="Kok C.R."/>
            <person name="Hutkins R."/>
        </authorList>
    </citation>
    <scope>NUCLEOTIDE SEQUENCE</scope>
    <source>
        <strain evidence="2">CR15</strain>
    </source>
</reference>
<feature type="compositionally biased region" description="Polar residues" evidence="1">
    <location>
        <begin position="1"/>
        <end position="11"/>
    </location>
</feature>
<name>A0AA46JZ53_BIFLL</name>
<protein>
    <submittedName>
        <fullName evidence="2">Uncharacterized protein</fullName>
    </submittedName>
</protein>
<reference evidence="2" key="1">
    <citation type="journal article" date="2019" name="Appl. Environ. Microbiol.">
        <title>An in vitro enrichment strategy for formulating synergistic synbiotics.</title>
        <authorList>
            <person name="Kok C.R."/>
            <person name="Quintero D.F.G."/>
            <person name="Niyirora C."/>
            <person name="Rose D."/>
            <person name="Li A."/>
            <person name="Hutkins R."/>
        </authorList>
    </citation>
    <scope>NUCLEOTIDE SEQUENCE</scope>
    <source>
        <strain evidence="2">CR15</strain>
    </source>
</reference>
<sequence length="95" mass="10988">MQEGQRMTGQPNDYEHRAEGESTFEWPLDSAGMRMSAGELLDSLLATIQHLNRTDAWPLTILPPRWTDVMVDRERRQISAVCLWKRKPAKNHKEG</sequence>
<evidence type="ECO:0000256" key="1">
    <source>
        <dbReference type="SAM" id="MobiDB-lite"/>
    </source>
</evidence>